<reference evidence="9 10" key="1">
    <citation type="journal article" date="2008" name="Nature">
        <title>The Trichoplax genome and the nature of placozoans.</title>
        <authorList>
            <person name="Srivastava M."/>
            <person name="Begovic E."/>
            <person name="Chapman J."/>
            <person name="Putnam N.H."/>
            <person name="Hellsten U."/>
            <person name="Kawashima T."/>
            <person name="Kuo A."/>
            <person name="Mitros T."/>
            <person name="Salamov A."/>
            <person name="Carpenter M.L."/>
            <person name="Signorovitch A.Y."/>
            <person name="Moreno M.A."/>
            <person name="Kamm K."/>
            <person name="Grimwood J."/>
            <person name="Schmutz J."/>
            <person name="Shapiro H."/>
            <person name="Grigoriev I.V."/>
            <person name="Buss L.W."/>
            <person name="Schierwater B."/>
            <person name="Dellaporta S.L."/>
            <person name="Rokhsar D.S."/>
        </authorList>
    </citation>
    <scope>NUCLEOTIDE SEQUENCE [LARGE SCALE GENOMIC DNA]</scope>
    <source>
        <strain evidence="9 10">Grell-BS-1999</strain>
    </source>
</reference>
<dbReference type="PROSITE" id="PS00383">
    <property type="entry name" value="TYR_PHOSPHATASE_1"/>
    <property type="match status" value="1"/>
</dbReference>
<dbReference type="InterPro" id="IPR000387">
    <property type="entry name" value="Tyr_Pase_dom"/>
</dbReference>
<dbReference type="InterPro" id="IPR036273">
    <property type="entry name" value="CRAL/TRIO_N_dom_sf"/>
</dbReference>
<dbReference type="FunFam" id="3.90.190.10:FF:000102">
    <property type="entry name" value="Receptor-type tyrosine-protein phosphatase"/>
    <property type="match status" value="1"/>
</dbReference>
<dbReference type="CDD" id="cd00170">
    <property type="entry name" value="SEC14"/>
    <property type="match status" value="1"/>
</dbReference>
<dbReference type="PANTHER" id="PTHR19134:SF540">
    <property type="entry name" value="TYROSINE-PROTEIN PHOSPHATASE 99A"/>
    <property type="match status" value="1"/>
</dbReference>
<dbReference type="InterPro" id="IPR003595">
    <property type="entry name" value="Tyr_Pase_cat"/>
</dbReference>
<dbReference type="EC" id="3.1.3.48" evidence="1"/>
<evidence type="ECO:0000256" key="1">
    <source>
        <dbReference type="ARBA" id="ARBA00013064"/>
    </source>
</evidence>
<dbReference type="OMA" id="HMLYTAW"/>
<dbReference type="Proteomes" id="UP000009022">
    <property type="component" value="Unassembled WGS sequence"/>
</dbReference>
<dbReference type="SUPFAM" id="SSF52799">
    <property type="entry name" value="(Phosphotyrosine protein) phosphatases II"/>
    <property type="match status" value="1"/>
</dbReference>
<keyword evidence="3" id="KW-0904">Protein phosphatase</keyword>
<accession>B3RRB0</accession>
<keyword evidence="2" id="KW-0378">Hydrolase</keyword>
<organism evidence="9 10">
    <name type="scientific">Trichoplax adhaerens</name>
    <name type="common">Trichoplax reptans</name>
    <dbReference type="NCBI Taxonomy" id="10228"/>
    <lineage>
        <taxon>Eukaryota</taxon>
        <taxon>Metazoa</taxon>
        <taxon>Placozoa</taxon>
        <taxon>Uniplacotomia</taxon>
        <taxon>Trichoplacea</taxon>
        <taxon>Trichoplacidae</taxon>
        <taxon>Trichoplax</taxon>
    </lineage>
</organism>
<evidence type="ECO:0000259" key="7">
    <source>
        <dbReference type="PROSITE" id="PS50056"/>
    </source>
</evidence>
<dbReference type="PhylomeDB" id="B3RRB0"/>
<evidence type="ECO:0000256" key="4">
    <source>
        <dbReference type="ARBA" id="ARBA00051722"/>
    </source>
</evidence>
<dbReference type="Pfam" id="PF00102">
    <property type="entry name" value="Y_phosphatase"/>
    <property type="match status" value="1"/>
</dbReference>
<dbReference type="InParanoid" id="B3RRB0"/>
<dbReference type="CTD" id="6752056"/>
<dbReference type="AlphaFoldDB" id="B3RRB0"/>
<dbReference type="Pfam" id="PF00650">
    <property type="entry name" value="CRAL_TRIO"/>
    <property type="match status" value="1"/>
</dbReference>
<feature type="domain" description="Tyrosine specific protein phosphatases" evidence="7">
    <location>
        <begin position="496"/>
        <end position="581"/>
    </location>
</feature>
<protein>
    <recommendedName>
        <fullName evidence="1">protein-tyrosine-phosphatase</fullName>
        <ecNumber evidence="1">3.1.3.48</ecNumber>
    </recommendedName>
</protein>
<evidence type="ECO:0000313" key="9">
    <source>
        <dbReference type="EMBL" id="EDV26311.1"/>
    </source>
</evidence>
<dbReference type="SUPFAM" id="SSF46938">
    <property type="entry name" value="CRAL/TRIO N-terminal domain"/>
    <property type="match status" value="1"/>
</dbReference>
<dbReference type="InterPro" id="IPR050348">
    <property type="entry name" value="Protein-Tyr_Phosphatase"/>
</dbReference>
<dbReference type="GO" id="GO:0007165">
    <property type="term" value="P:signal transduction"/>
    <property type="evidence" value="ECO:0000318"/>
    <property type="project" value="GO_Central"/>
</dbReference>
<comment type="catalytic activity">
    <reaction evidence="4">
        <text>O-phospho-L-tyrosyl-[protein] + H2O = L-tyrosyl-[protein] + phosphate</text>
        <dbReference type="Rhea" id="RHEA:10684"/>
        <dbReference type="Rhea" id="RHEA-COMP:10136"/>
        <dbReference type="Rhea" id="RHEA-COMP:20101"/>
        <dbReference type="ChEBI" id="CHEBI:15377"/>
        <dbReference type="ChEBI" id="CHEBI:43474"/>
        <dbReference type="ChEBI" id="CHEBI:46858"/>
        <dbReference type="ChEBI" id="CHEBI:61978"/>
        <dbReference type="EC" id="3.1.3.48"/>
    </reaction>
</comment>
<dbReference type="STRING" id="10228.B3RRB0"/>
<dbReference type="Gene3D" id="3.90.190.10">
    <property type="entry name" value="Protein tyrosine phosphatase superfamily"/>
    <property type="match status" value="1"/>
</dbReference>
<dbReference type="SMART" id="SM00516">
    <property type="entry name" value="SEC14"/>
    <property type="match status" value="1"/>
</dbReference>
<dbReference type="eggNOG" id="ENOG502QR81">
    <property type="taxonomic scope" value="Eukaryota"/>
</dbReference>
<dbReference type="SUPFAM" id="SSF52087">
    <property type="entry name" value="CRAL/TRIO domain"/>
    <property type="match status" value="1"/>
</dbReference>
<keyword evidence="10" id="KW-1185">Reference proteome</keyword>
<proteinExistence type="predicted"/>
<dbReference type="HOGENOM" id="CLU_016977_1_0_1"/>
<dbReference type="InterPro" id="IPR001251">
    <property type="entry name" value="CRAL-TRIO_dom"/>
</dbReference>
<evidence type="ECO:0000313" key="10">
    <source>
        <dbReference type="Proteomes" id="UP000009022"/>
    </source>
</evidence>
<dbReference type="PROSITE" id="PS50191">
    <property type="entry name" value="CRAL_TRIO"/>
    <property type="match status" value="1"/>
</dbReference>
<dbReference type="InterPro" id="IPR016130">
    <property type="entry name" value="Tyr_Pase_AS"/>
</dbReference>
<gene>
    <name evidence="9" type="ORF">TRIADDRAFT_54170</name>
</gene>
<feature type="domain" description="CRAL-TRIO" evidence="8">
    <location>
        <begin position="93"/>
        <end position="252"/>
    </location>
</feature>
<evidence type="ECO:0000259" key="6">
    <source>
        <dbReference type="PROSITE" id="PS50055"/>
    </source>
</evidence>
<dbReference type="GO" id="GO:0004725">
    <property type="term" value="F:protein tyrosine phosphatase activity"/>
    <property type="evidence" value="ECO:0000318"/>
    <property type="project" value="GO_Central"/>
</dbReference>
<dbReference type="InterPro" id="IPR036865">
    <property type="entry name" value="CRAL-TRIO_dom_sf"/>
</dbReference>
<name>B3RRB0_TRIAD</name>
<dbReference type="RefSeq" id="XP_002110307.1">
    <property type="nucleotide sequence ID" value="XM_002110271.1"/>
</dbReference>
<dbReference type="PROSITE" id="PS50055">
    <property type="entry name" value="TYR_PHOSPHATASE_PTP"/>
    <property type="match status" value="1"/>
</dbReference>
<feature type="compositionally biased region" description="Polar residues" evidence="5">
    <location>
        <begin position="8"/>
        <end position="21"/>
    </location>
</feature>
<dbReference type="InterPro" id="IPR029021">
    <property type="entry name" value="Prot-tyrosine_phosphatase-like"/>
</dbReference>
<dbReference type="Gene3D" id="3.40.525.10">
    <property type="entry name" value="CRAL-TRIO lipid binding domain"/>
    <property type="match status" value="1"/>
</dbReference>
<sequence>MAMAACENNHQPKGTDSSASSESEEVRQELIQQFLEDIQTLQEMDDNFTNINTQTAEIFVAARKNDIKRAKTLFQQHLDFRKKYNLCRINPNDKDLQDELRSRRFYITRLGDKDHASVLLLTAHRYKKEENSIQTFLKSMIFQLDQILKDPRTRQSGVILLIDLTTVGITSGEKDFVRTILKVIQGNYPISVKKILAINCSLILRYAAKFYFEILNRKLRDRVVFVDNSSLKKFVPEDALPNELGGNSKFCYNIWLNKLTNSCHIYDVQKGFYYTRTSELKRQKSTGQAALNFQDLKDRTNDRDQLLEEYQEISKKSRWDEESKGTNFESSLKPCNRKKNRYQNILCLESSRVRLPKDIGDDNSNEDCSYIHANYVNGYSNGNAYIATQGPLPDTMTDFWKMIWAEKVNIIVMLARLYENGRVKCSQYWPNDGEILIYGKLTVEHESTTEKEHYVLHKLSIYCEESEGSLSTRCIYLFRFTSWPDFGIPPSASPLLKMIENINHLNRSVNSSVDDNTNSKEQPLPPIVIHCSAGVGRTGTYATVDICCQQFAKTRKVNIMETVCAIRSQRDAMIQTWQQYEFCYKAVLEFAEKNVSPTTNSLSEE</sequence>
<feature type="region of interest" description="Disordered" evidence="5">
    <location>
        <begin position="1"/>
        <end position="26"/>
    </location>
</feature>
<dbReference type="InterPro" id="IPR000242">
    <property type="entry name" value="PTP_cat"/>
</dbReference>
<evidence type="ECO:0000256" key="5">
    <source>
        <dbReference type="SAM" id="MobiDB-lite"/>
    </source>
</evidence>
<dbReference type="EMBL" id="DS985243">
    <property type="protein sequence ID" value="EDV26311.1"/>
    <property type="molecule type" value="Genomic_DNA"/>
</dbReference>
<evidence type="ECO:0000256" key="2">
    <source>
        <dbReference type="ARBA" id="ARBA00022801"/>
    </source>
</evidence>
<dbReference type="PANTHER" id="PTHR19134">
    <property type="entry name" value="RECEPTOR-TYPE TYROSINE-PROTEIN PHOSPHATASE"/>
    <property type="match status" value="1"/>
</dbReference>
<dbReference type="OrthoDB" id="10051650at2759"/>
<dbReference type="FunCoup" id="B3RRB0">
    <property type="interactions" value="1726"/>
</dbReference>
<dbReference type="PROSITE" id="PS50056">
    <property type="entry name" value="TYR_PHOSPHATASE_2"/>
    <property type="match status" value="1"/>
</dbReference>
<feature type="domain" description="Tyrosine-protein phosphatase" evidence="6">
    <location>
        <begin position="306"/>
        <end position="590"/>
    </location>
</feature>
<dbReference type="KEGG" id="tad:TRIADDRAFT_54170"/>
<dbReference type="PRINTS" id="PR00700">
    <property type="entry name" value="PRTYPHPHTASE"/>
</dbReference>
<evidence type="ECO:0000259" key="8">
    <source>
        <dbReference type="PROSITE" id="PS50191"/>
    </source>
</evidence>
<dbReference type="GeneID" id="6752056"/>
<dbReference type="SMART" id="SM00404">
    <property type="entry name" value="PTPc_motif"/>
    <property type="match status" value="1"/>
</dbReference>
<evidence type="ECO:0000256" key="3">
    <source>
        <dbReference type="ARBA" id="ARBA00022912"/>
    </source>
</evidence>
<dbReference type="SMART" id="SM00194">
    <property type="entry name" value="PTPc"/>
    <property type="match status" value="1"/>
</dbReference>